<organism evidence="3">
    <name type="scientific">Ensete ventricosum</name>
    <name type="common">Abyssinian banana</name>
    <name type="synonym">Musa ensete</name>
    <dbReference type="NCBI Taxonomy" id="4639"/>
    <lineage>
        <taxon>Eukaryota</taxon>
        <taxon>Viridiplantae</taxon>
        <taxon>Streptophyta</taxon>
        <taxon>Embryophyta</taxon>
        <taxon>Tracheophyta</taxon>
        <taxon>Spermatophyta</taxon>
        <taxon>Magnoliopsida</taxon>
        <taxon>Liliopsida</taxon>
        <taxon>Zingiberales</taxon>
        <taxon>Musaceae</taxon>
        <taxon>Ensete</taxon>
    </lineage>
</organism>
<dbReference type="PANTHER" id="PTHR23024:SF24">
    <property type="entry name" value="ALPHA_BETA HYDROLASE FOLD-3 DOMAIN-CONTAINING PROTEIN"/>
    <property type="match status" value="1"/>
</dbReference>
<evidence type="ECO:0000259" key="2">
    <source>
        <dbReference type="Pfam" id="PF07859"/>
    </source>
</evidence>
<dbReference type="PANTHER" id="PTHR23024">
    <property type="entry name" value="ARYLACETAMIDE DEACETYLASE"/>
    <property type="match status" value="1"/>
</dbReference>
<dbReference type="EMBL" id="KV875845">
    <property type="protein sequence ID" value="RZR73178.1"/>
    <property type="molecule type" value="Genomic_DNA"/>
</dbReference>
<accession>A0A445MG56</accession>
<dbReference type="SUPFAM" id="SSF52172">
    <property type="entry name" value="CheY-like"/>
    <property type="match status" value="1"/>
</dbReference>
<evidence type="ECO:0000313" key="3">
    <source>
        <dbReference type="EMBL" id="RZR73178.1"/>
    </source>
</evidence>
<dbReference type="Pfam" id="PF07859">
    <property type="entry name" value="Abhydrolase_3"/>
    <property type="match status" value="1"/>
</dbReference>
<dbReference type="SUPFAM" id="SSF53474">
    <property type="entry name" value="alpha/beta-Hydrolases"/>
    <property type="match status" value="1"/>
</dbReference>
<protein>
    <recommendedName>
        <fullName evidence="2">Alpha/beta hydrolase fold-3 domain-containing protein</fullName>
    </recommendedName>
</protein>
<dbReference type="Gene3D" id="3.40.50.1820">
    <property type="entry name" value="alpha/beta hydrolase"/>
    <property type="match status" value="1"/>
</dbReference>
<dbReference type="InterPro" id="IPR013094">
    <property type="entry name" value="AB_hydrolase_3"/>
</dbReference>
<proteinExistence type="predicted"/>
<feature type="domain" description="Alpha/beta hydrolase fold-3" evidence="2">
    <location>
        <begin position="351"/>
        <end position="575"/>
    </location>
</feature>
<dbReference type="Gene3D" id="3.40.50.2300">
    <property type="match status" value="1"/>
</dbReference>
<feature type="region of interest" description="Disordered" evidence="1">
    <location>
        <begin position="241"/>
        <end position="268"/>
    </location>
</feature>
<gene>
    <name evidence="3" type="ORF">BHM03_00021098</name>
</gene>
<sequence length="606" mass="67498">MSQKYSKGRYRNPSTHIKEKYSVPSCGAPRLTTRAWVPPFPHFLLRHSLIRASPPASSGLLPLLSPSCGFRCVEPMEEVEKIEEGNNDGTLEGVAADQKVDIILTDYCMPEMTGYDLLKAVKVSKFDPTVSFADRYGQSGEEGSVLFVVMESYGVDDPHRTLQSSLTSNVRMHARRKQQYTSSLQTLGGWLLVVQYRILLRIRTHGHACFLVLCRIRTPLLSLPEHVMDWHDTVGPPRVARFPTPVTCETSKTERTGSHNSRGTGPTLAPSLSRTKRFVIAAASAINDAACRSDGTVNRRLVSLLDARVAASAKPFRGVRTADVPVDLSCDLWFRLFVPSSVSDGERLPTMVFFHGGGFAFLSPDSYLFDDVCRRICRTVHALVVSVNYRLAPEHRCPAQYEDGAHVLRFLDGGGLLYADPSAAELADLSSCFLVGDSAGGNIVHHVARRWAADADGGWKRVRLSGMVLIQPYFGGEERTEAELRLVGAPLVSVERTDWLWRAFLPEGADRDHESSNVFGPREVGELEEALPAAMVVVGGFDPLQDWQRRYYKGLRARGKEARLVEYPEAFHSFYAFPDLKQSTVLMEELKSFVDSHRPRKEEGRK</sequence>
<dbReference type="Proteomes" id="UP000290560">
    <property type="component" value="Unassembled WGS sequence"/>
</dbReference>
<dbReference type="GO" id="GO:0016787">
    <property type="term" value="F:hydrolase activity"/>
    <property type="evidence" value="ECO:0007669"/>
    <property type="project" value="InterPro"/>
</dbReference>
<dbReference type="InterPro" id="IPR011006">
    <property type="entry name" value="CheY-like_superfamily"/>
</dbReference>
<dbReference type="AlphaFoldDB" id="A0A445MG56"/>
<name>A0A445MG56_ENSVE</name>
<evidence type="ECO:0000256" key="1">
    <source>
        <dbReference type="SAM" id="MobiDB-lite"/>
    </source>
</evidence>
<dbReference type="InterPro" id="IPR029058">
    <property type="entry name" value="AB_hydrolase_fold"/>
</dbReference>
<reference evidence="3" key="1">
    <citation type="journal article" date="2018" name="Data Brief">
        <title>Genome sequence data from 17 accessions of Ensete ventricosum, a staple food crop for millions in Ethiopia.</title>
        <authorList>
            <person name="Yemataw Z."/>
            <person name="Muzemil S."/>
            <person name="Ambachew D."/>
            <person name="Tripathi L."/>
            <person name="Tesfaye K."/>
            <person name="Chala A."/>
            <person name="Farbos A."/>
            <person name="O'Neill P."/>
            <person name="Moore K."/>
            <person name="Grant M."/>
            <person name="Studholme D.J."/>
        </authorList>
    </citation>
    <scope>NUCLEOTIDE SEQUENCE [LARGE SCALE GENOMIC DNA]</scope>
    <source>
        <tissue evidence="3">Leaf</tissue>
    </source>
</reference>
<dbReference type="InterPro" id="IPR050466">
    <property type="entry name" value="Carboxylest/Gibb_receptor"/>
</dbReference>